<keyword evidence="1" id="KW-0812">Transmembrane</keyword>
<proteinExistence type="predicted"/>
<name>A0A0R2LEM1_9LACO</name>
<organism evidence="2 3">
    <name type="scientific">Companilactobacillus kimchiensis</name>
    <dbReference type="NCBI Taxonomy" id="993692"/>
    <lineage>
        <taxon>Bacteria</taxon>
        <taxon>Bacillati</taxon>
        <taxon>Bacillota</taxon>
        <taxon>Bacilli</taxon>
        <taxon>Lactobacillales</taxon>
        <taxon>Lactobacillaceae</taxon>
        <taxon>Companilactobacillus</taxon>
    </lineage>
</organism>
<gene>
    <name evidence="2" type="ORF">IV57_GL001186</name>
</gene>
<keyword evidence="3" id="KW-1185">Reference proteome</keyword>
<accession>A0A0R2LEM1</accession>
<protein>
    <recommendedName>
        <fullName evidence="4">DUF4260 family protein</fullName>
    </recommendedName>
</protein>
<dbReference type="Proteomes" id="UP000051006">
    <property type="component" value="Unassembled WGS sequence"/>
</dbReference>
<dbReference type="AlphaFoldDB" id="A0A0R2LEM1"/>
<dbReference type="PATRIC" id="fig|993692.3.peg.1204"/>
<evidence type="ECO:0008006" key="4">
    <source>
        <dbReference type="Google" id="ProtNLM"/>
    </source>
</evidence>
<dbReference type="Pfam" id="PF14079">
    <property type="entry name" value="DUF4260"/>
    <property type="match status" value="1"/>
</dbReference>
<feature type="transmembrane region" description="Helical" evidence="1">
    <location>
        <begin position="45"/>
        <end position="64"/>
    </location>
</feature>
<reference evidence="2 3" key="1">
    <citation type="journal article" date="2015" name="Genome Announc.">
        <title>Expanding the biotechnology potential of lactobacilli through comparative genomics of 213 strains and associated genera.</title>
        <authorList>
            <person name="Sun Z."/>
            <person name="Harris H.M."/>
            <person name="McCann A."/>
            <person name="Guo C."/>
            <person name="Argimon S."/>
            <person name="Zhang W."/>
            <person name="Yang X."/>
            <person name="Jeffery I.B."/>
            <person name="Cooney J.C."/>
            <person name="Kagawa T.F."/>
            <person name="Liu W."/>
            <person name="Song Y."/>
            <person name="Salvetti E."/>
            <person name="Wrobel A."/>
            <person name="Rasinkangas P."/>
            <person name="Parkhill J."/>
            <person name="Rea M.C."/>
            <person name="O'Sullivan O."/>
            <person name="Ritari J."/>
            <person name="Douillard F.P."/>
            <person name="Paul Ross R."/>
            <person name="Yang R."/>
            <person name="Briner A.E."/>
            <person name="Felis G.E."/>
            <person name="de Vos W.M."/>
            <person name="Barrangou R."/>
            <person name="Klaenhammer T.R."/>
            <person name="Caufield P.W."/>
            <person name="Cui Y."/>
            <person name="Zhang H."/>
            <person name="O'Toole P.W."/>
        </authorList>
    </citation>
    <scope>NUCLEOTIDE SEQUENCE [LARGE SCALE GENOMIC DNA]</scope>
    <source>
        <strain evidence="2 3">DSM 24716</strain>
    </source>
</reference>
<dbReference type="InterPro" id="IPR025356">
    <property type="entry name" value="DUF4260"/>
</dbReference>
<comment type="caution">
    <text evidence="2">The sequence shown here is derived from an EMBL/GenBank/DDBJ whole genome shotgun (WGS) entry which is preliminary data.</text>
</comment>
<evidence type="ECO:0000256" key="1">
    <source>
        <dbReference type="SAM" id="Phobius"/>
    </source>
</evidence>
<feature type="transmembrane region" description="Helical" evidence="1">
    <location>
        <begin position="22"/>
        <end position="39"/>
    </location>
</feature>
<sequence length="125" mass="14572">MCSFYKHAVSSYFGGIDIMKRIIYRIELWFLIIGLLLLYGRLGSWIVFLIFYLLPDITALGFMFSKRIGEISYNCSHTLIDPTLLLVFILVVPSKFNQILISLTLIWLIHILVDRALDWGLFPRI</sequence>
<evidence type="ECO:0000313" key="3">
    <source>
        <dbReference type="Proteomes" id="UP000051006"/>
    </source>
</evidence>
<keyword evidence="1" id="KW-1133">Transmembrane helix</keyword>
<keyword evidence="1" id="KW-0472">Membrane</keyword>
<dbReference type="EMBL" id="JQCF01000023">
    <property type="protein sequence ID" value="KRN98357.1"/>
    <property type="molecule type" value="Genomic_DNA"/>
</dbReference>
<evidence type="ECO:0000313" key="2">
    <source>
        <dbReference type="EMBL" id="KRN98357.1"/>
    </source>
</evidence>